<organism evidence="3 4">
    <name type="scientific">Symbiodinium microadriaticum</name>
    <name type="common">Dinoflagellate</name>
    <name type="synonym">Zooxanthella microadriatica</name>
    <dbReference type="NCBI Taxonomy" id="2951"/>
    <lineage>
        <taxon>Eukaryota</taxon>
        <taxon>Sar</taxon>
        <taxon>Alveolata</taxon>
        <taxon>Dinophyceae</taxon>
        <taxon>Suessiales</taxon>
        <taxon>Symbiodiniaceae</taxon>
        <taxon>Symbiodinium</taxon>
    </lineage>
</organism>
<evidence type="ECO:0000256" key="1">
    <source>
        <dbReference type="SAM" id="MobiDB-lite"/>
    </source>
</evidence>
<evidence type="ECO:0000313" key="3">
    <source>
        <dbReference type="EMBL" id="OLP82242.1"/>
    </source>
</evidence>
<evidence type="ECO:0000256" key="2">
    <source>
        <dbReference type="SAM" id="Phobius"/>
    </source>
</evidence>
<keyword evidence="2" id="KW-0812">Transmembrane</keyword>
<reference evidence="3 4" key="1">
    <citation type="submission" date="2016-02" db="EMBL/GenBank/DDBJ databases">
        <title>Genome analysis of coral dinoflagellate symbionts highlights evolutionary adaptations to a symbiotic lifestyle.</title>
        <authorList>
            <person name="Aranda M."/>
            <person name="Li Y."/>
            <person name="Liew Y.J."/>
            <person name="Baumgarten S."/>
            <person name="Simakov O."/>
            <person name="Wilson M."/>
            <person name="Piel J."/>
            <person name="Ashoor H."/>
            <person name="Bougouffa S."/>
            <person name="Bajic V.B."/>
            <person name="Ryu T."/>
            <person name="Ravasi T."/>
            <person name="Bayer T."/>
            <person name="Micklem G."/>
            <person name="Kim H."/>
            <person name="Bhak J."/>
            <person name="Lajeunesse T.C."/>
            <person name="Voolstra C.R."/>
        </authorList>
    </citation>
    <scope>NUCLEOTIDE SEQUENCE [LARGE SCALE GENOMIC DNA]</scope>
    <source>
        <strain evidence="3 4">CCMP2467</strain>
    </source>
</reference>
<name>A0A1Q9CH31_SYMMI</name>
<evidence type="ECO:0000313" key="4">
    <source>
        <dbReference type="Proteomes" id="UP000186817"/>
    </source>
</evidence>
<gene>
    <name evidence="3" type="ORF">AK812_SmicGene37118</name>
</gene>
<keyword evidence="2" id="KW-1133">Transmembrane helix</keyword>
<dbReference type="EMBL" id="LSRX01001211">
    <property type="protein sequence ID" value="OLP82242.1"/>
    <property type="molecule type" value="Genomic_DNA"/>
</dbReference>
<comment type="caution">
    <text evidence="3">The sequence shown here is derived from an EMBL/GenBank/DDBJ whole genome shotgun (WGS) entry which is preliminary data.</text>
</comment>
<proteinExistence type="predicted"/>
<keyword evidence="2" id="KW-0472">Membrane</keyword>
<keyword evidence="4" id="KW-1185">Reference proteome</keyword>
<feature type="transmembrane region" description="Helical" evidence="2">
    <location>
        <begin position="237"/>
        <end position="261"/>
    </location>
</feature>
<protein>
    <submittedName>
        <fullName evidence="3">Uncharacterized protein</fullName>
    </submittedName>
</protein>
<feature type="transmembrane region" description="Helical" evidence="2">
    <location>
        <begin position="267"/>
        <end position="285"/>
    </location>
</feature>
<feature type="region of interest" description="Disordered" evidence="1">
    <location>
        <begin position="320"/>
        <end position="353"/>
    </location>
</feature>
<dbReference type="OrthoDB" id="415538at2759"/>
<dbReference type="AlphaFoldDB" id="A0A1Q9CH31"/>
<feature type="compositionally biased region" description="Basic and acidic residues" evidence="1">
    <location>
        <begin position="478"/>
        <end position="492"/>
    </location>
</feature>
<dbReference type="Proteomes" id="UP000186817">
    <property type="component" value="Unassembled WGS sequence"/>
</dbReference>
<feature type="region of interest" description="Disordered" evidence="1">
    <location>
        <begin position="473"/>
        <end position="509"/>
    </location>
</feature>
<sequence>MLKDKVSSPDAEAMIDIMLDFDLIAPNTFGRMQSYTYIHDGYQQAKKSFVDYILTRRSGGMPSKVTHLRQFPVARRRQGGRHLPVRVHFTLSPYKKHQSAQQAACPGWKRQALCKLLKENGEIRMQYSMKVEQALQQMHTQYDPTDLNKILLRVADETFQLRRNDYLSTAVRLLFKANCLDRRGYDLIRIQMTKQDCSSFGSVCRNKECRIITSAMPAVWRHAGGMSKHMLWNTAQFGLLAYILLVSTAAVVSTGLSFAVGHALSCSITRFLFAFISATDIVIMADSLMASEKELLEVFGNCLPSLMAAGIQEMDADDQGHVNKRKKPDGTTQPSGRRFQPRSQDKPVPSSISSKDLGQLVYLMAKIMLLQDAKLQMLRVEKQFVILMETGPQRMIRPLFAVAQKWKAARDASPPTTNKSLRVALVQCYIAEFYNRLVKLMQHPETKANMIKHRYVAEQDDKILCIHGMESRGAGAADGHHEAGYRAPRDGGDGESVEDARTAGQGCGDPQVSLGKAHGGANLPFLLSIGLRGEDCSQAYQCCQKWCGNTVLKLVGCRMKQERLQRHQMVQALARAIESKKNNSN</sequence>
<accession>A0A1Q9CH31</accession>